<evidence type="ECO:0000313" key="2">
    <source>
        <dbReference type="EMBL" id="AGP34140.1"/>
    </source>
</evidence>
<protein>
    <submittedName>
        <fullName evidence="2">Uncharacterized protein</fullName>
    </submittedName>
</protein>
<evidence type="ECO:0000256" key="1">
    <source>
        <dbReference type="SAM" id="MobiDB-lite"/>
    </source>
</evidence>
<evidence type="ECO:0000313" key="3">
    <source>
        <dbReference type="Proteomes" id="UP000014803"/>
    </source>
</evidence>
<reference evidence="2 3" key="1">
    <citation type="journal article" date="2013" name="Sci. Rep.">
        <title>Extraordinary expansion of a Sorangium cellulosum genome from an alkaline milieu.</title>
        <authorList>
            <person name="Han K."/>
            <person name="Li Z.F."/>
            <person name="Peng R."/>
            <person name="Zhu L.P."/>
            <person name="Zhou T."/>
            <person name="Wang L.G."/>
            <person name="Li S.G."/>
            <person name="Zhang X.B."/>
            <person name="Hu W."/>
            <person name="Wu Z.H."/>
            <person name="Qin N."/>
            <person name="Li Y.Z."/>
        </authorList>
    </citation>
    <scope>NUCLEOTIDE SEQUENCE [LARGE SCALE GENOMIC DNA]</scope>
    <source>
        <strain evidence="2 3">So0157-2</strain>
    </source>
</reference>
<dbReference type="HOGENOM" id="CLU_3205386_0_0_7"/>
<dbReference type="Proteomes" id="UP000014803">
    <property type="component" value="Chromosome"/>
</dbReference>
<dbReference type="PATRIC" id="fig|1254432.3.peg.1402"/>
<accession>S4XQL8</accession>
<sequence>MTKRSVVAPWFGRATTRPALGSAGEASSERAPGDEDALMMRAQER</sequence>
<dbReference type="AlphaFoldDB" id="S4XQL8"/>
<dbReference type="EMBL" id="CP003969">
    <property type="protein sequence ID" value="AGP34140.1"/>
    <property type="molecule type" value="Genomic_DNA"/>
</dbReference>
<name>S4XQL8_SORCE</name>
<proteinExistence type="predicted"/>
<dbReference type="KEGG" id="scu:SCE1572_06290"/>
<organism evidence="2 3">
    <name type="scientific">Sorangium cellulosum So0157-2</name>
    <dbReference type="NCBI Taxonomy" id="1254432"/>
    <lineage>
        <taxon>Bacteria</taxon>
        <taxon>Pseudomonadati</taxon>
        <taxon>Myxococcota</taxon>
        <taxon>Polyangia</taxon>
        <taxon>Polyangiales</taxon>
        <taxon>Polyangiaceae</taxon>
        <taxon>Sorangium</taxon>
    </lineage>
</organism>
<gene>
    <name evidence="2" type="ORF">SCE1572_06290</name>
</gene>
<feature type="region of interest" description="Disordered" evidence="1">
    <location>
        <begin position="1"/>
        <end position="45"/>
    </location>
</feature>